<keyword evidence="1" id="KW-0732">Signal</keyword>
<name>A0ABV6SG97_9SPHN</name>
<dbReference type="Proteomes" id="UP001589858">
    <property type="component" value="Unassembled WGS sequence"/>
</dbReference>
<evidence type="ECO:0000313" key="2">
    <source>
        <dbReference type="EMBL" id="MFC0687098.1"/>
    </source>
</evidence>
<dbReference type="RefSeq" id="WP_267221174.1">
    <property type="nucleotide sequence ID" value="NZ_JAPCWC010000009.1"/>
</dbReference>
<dbReference type="EMBL" id="JBHLTM010000081">
    <property type="protein sequence ID" value="MFC0687098.1"/>
    <property type="molecule type" value="Genomic_DNA"/>
</dbReference>
<keyword evidence="3" id="KW-1185">Reference proteome</keyword>
<feature type="signal peptide" evidence="1">
    <location>
        <begin position="1"/>
        <end position="22"/>
    </location>
</feature>
<organism evidence="2 3">
    <name type="scientific">Novosphingobium clariflavum</name>
    <dbReference type="NCBI Taxonomy" id="2029884"/>
    <lineage>
        <taxon>Bacteria</taxon>
        <taxon>Pseudomonadati</taxon>
        <taxon>Pseudomonadota</taxon>
        <taxon>Alphaproteobacteria</taxon>
        <taxon>Sphingomonadales</taxon>
        <taxon>Sphingomonadaceae</taxon>
        <taxon>Novosphingobium</taxon>
    </lineage>
</organism>
<feature type="chain" id="PRO_5047459718" evidence="1">
    <location>
        <begin position="23"/>
        <end position="97"/>
    </location>
</feature>
<evidence type="ECO:0000256" key="1">
    <source>
        <dbReference type="SAM" id="SignalP"/>
    </source>
</evidence>
<sequence length="97" mass="10219">MFKTVFAGAAALAAVFATSAQAEDARSFSHDGVHYNYTTAQKGKVTVISGTASGQVPFRLYVSGNRVTGTYNSRNVDFRLADARNALAAEQAAALTQ</sequence>
<gene>
    <name evidence="2" type="ORF">ACFFF8_21160</name>
</gene>
<proteinExistence type="predicted"/>
<comment type="caution">
    <text evidence="2">The sequence shown here is derived from an EMBL/GenBank/DDBJ whole genome shotgun (WGS) entry which is preliminary data.</text>
</comment>
<protein>
    <submittedName>
        <fullName evidence="2">Uncharacterized protein</fullName>
    </submittedName>
</protein>
<evidence type="ECO:0000313" key="3">
    <source>
        <dbReference type="Proteomes" id="UP001589858"/>
    </source>
</evidence>
<accession>A0ABV6SG97</accession>
<reference evidence="2 3" key="1">
    <citation type="submission" date="2024-09" db="EMBL/GenBank/DDBJ databases">
        <authorList>
            <person name="Sun Q."/>
            <person name="Mori K."/>
        </authorList>
    </citation>
    <scope>NUCLEOTIDE SEQUENCE [LARGE SCALE GENOMIC DNA]</scope>
    <source>
        <strain evidence="2 3">CICC 11035S</strain>
    </source>
</reference>